<dbReference type="eggNOG" id="COG1132">
    <property type="taxonomic scope" value="Bacteria"/>
</dbReference>
<comment type="caution">
    <text evidence="6">The sequence shown here is derived from an EMBL/GenBank/DDBJ whole genome shotgun (WGS) entry which is preliminary data.</text>
</comment>
<dbReference type="InterPro" id="IPR036640">
    <property type="entry name" value="ABC1_TM_sf"/>
</dbReference>
<dbReference type="Proteomes" id="UP000029227">
    <property type="component" value="Unassembled WGS sequence"/>
</dbReference>
<evidence type="ECO:0000256" key="3">
    <source>
        <dbReference type="ARBA" id="ARBA00022989"/>
    </source>
</evidence>
<dbReference type="AlphaFoldDB" id="A0A090R7F3"/>
<evidence type="ECO:0000256" key="5">
    <source>
        <dbReference type="SAM" id="Phobius"/>
    </source>
</evidence>
<evidence type="ECO:0000313" key="7">
    <source>
        <dbReference type="Proteomes" id="UP000029227"/>
    </source>
</evidence>
<dbReference type="GO" id="GO:0005886">
    <property type="term" value="C:plasma membrane"/>
    <property type="evidence" value="ECO:0007669"/>
    <property type="project" value="UniProtKB-SubCell"/>
</dbReference>
<evidence type="ECO:0000256" key="2">
    <source>
        <dbReference type="ARBA" id="ARBA00022692"/>
    </source>
</evidence>
<gene>
    <name evidence="6" type="ORF">JCM19237_6436</name>
</gene>
<keyword evidence="4 5" id="KW-0472">Membrane</keyword>
<reference evidence="6 7" key="1">
    <citation type="journal article" date="2014" name="Genome Announc.">
        <title>Draft Genome Sequences of Two Vibrionaceae Species, Vibrio ponticus C121 and Photobacterium aphoticum C119, Isolated as Coral Reef Microbiota.</title>
        <authorList>
            <person name="Al-saari N."/>
            <person name="Meirelles P.M."/>
            <person name="Mino S."/>
            <person name="Suda W."/>
            <person name="Oshima K."/>
            <person name="Hattori M."/>
            <person name="Ohkuma M."/>
            <person name="Thompson F.L."/>
            <person name="Gomez-Gil B."/>
            <person name="Sawabe T."/>
            <person name="Sawabe T."/>
        </authorList>
    </citation>
    <scope>NUCLEOTIDE SEQUENCE [LARGE SCALE GENOMIC DNA]</scope>
    <source>
        <strain evidence="6 7">JCM 19237</strain>
    </source>
</reference>
<protein>
    <submittedName>
        <fullName evidence="6">ABC-type multidrug transport system ATPase and permease component</fullName>
    </submittedName>
</protein>
<accession>A0A090R7F3</accession>
<keyword evidence="3 5" id="KW-1133">Transmembrane helix</keyword>
<dbReference type="SUPFAM" id="SSF90123">
    <property type="entry name" value="ABC transporter transmembrane region"/>
    <property type="match status" value="1"/>
</dbReference>
<evidence type="ECO:0000256" key="1">
    <source>
        <dbReference type="ARBA" id="ARBA00004651"/>
    </source>
</evidence>
<evidence type="ECO:0000256" key="4">
    <source>
        <dbReference type="ARBA" id="ARBA00023136"/>
    </source>
</evidence>
<sequence length="74" mass="8451">MINWSWLIKQAKHHRPRLIVANLIAIVATLISVPIPLLMPLMVDEILLEQPAGGITFLNHFLPQSWQQLPLTSY</sequence>
<organism evidence="6 7">
    <name type="scientific">Photobacterium aphoticum</name>
    <dbReference type="NCBI Taxonomy" id="754436"/>
    <lineage>
        <taxon>Bacteria</taxon>
        <taxon>Pseudomonadati</taxon>
        <taxon>Pseudomonadota</taxon>
        <taxon>Gammaproteobacteria</taxon>
        <taxon>Vibrionales</taxon>
        <taxon>Vibrionaceae</taxon>
        <taxon>Photobacterium</taxon>
    </lineage>
</organism>
<proteinExistence type="predicted"/>
<name>A0A090R7F3_9GAMM</name>
<comment type="subcellular location">
    <subcellularLocation>
        <location evidence="1">Cell membrane</location>
        <topology evidence="1">Multi-pass membrane protein</topology>
    </subcellularLocation>
</comment>
<dbReference type="EMBL" id="BBMN01000002">
    <property type="protein sequence ID" value="GAL03542.1"/>
    <property type="molecule type" value="Genomic_DNA"/>
</dbReference>
<dbReference type="STRING" id="754436.JCM19237_6436"/>
<evidence type="ECO:0000313" key="6">
    <source>
        <dbReference type="EMBL" id="GAL03542.1"/>
    </source>
</evidence>
<keyword evidence="2 5" id="KW-0812">Transmembrane</keyword>
<dbReference type="GO" id="GO:0005524">
    <property type="term" value="F:ATP binding"/>
    <property type="evidence" value="ECO:0007669"/>
    <property type="project" value="InterPro"/>
</dbReference>
<feature type="transmembrane region" description="Helical" evidence="5">
    <location>
        <begin position="20"/>
        <end position="39"/>
    </location>
</feature>